<dbReference type="PANTHER" id="PTHR42865">
    <property type="entry name" value="PROTON/GLUTAMATE-ASPARTATE SYMPORTER"/>
    <property type="match status" value="1"/>
</dbReference>
<gene>
    <name evidence="9" type="ORF">SAMN05660742_10223</name>
</gene>
<feature type="transmembrane region" description="Helical" evidence="8">
    <location>
        <begin position="222"/>
        <end position="246"/>
    </location>
</feature>
<dbReference type="InterPro" id="IPR018107">
    <property type="entry name" value="Na-dicarboxylate_symporter_CS"/>
</dbReference>
<proteinExistence type="predicted"/>
<dbReference type="Pfam" id="PF00375">
    <property type="entry name" value="SDF"/>
    <property type="match status" value="1"/>
</dbReference>
<dbReference type="GO" id="GO:0005886">
    <property type="term" value="C:plasma membrane"/>
    <property type="evidence" value="ECO:0007669"/>
    <property type="project" value="UniProtKB-SubCell"/>
</dbReference>
<keyword evidence="2" id="KW-0813">Transport</keyword>
<dbReference type="PRINTS" id="PR00173">
    <property type="entry name" value="EDTRNSPORT"/>
</dbReference>
<feature type="transmembrane region" description="Helical" evidence="8">
    <location>
        <begin position="194"/>
        <end position="216"/>
    </location>
</feature>
<sequence length="418" mass="44385">MGQSKKKMGLSTQILLGLVIGALFGYFFPEIGAKMKPLGDAFVRMIKMIVVPLIFSTLVIGIAGTGDFKKLGRLGGKAIIWFEAATTVALAVGLIVVNFVQPGIGVDMPIPADASAQAAATAKKTIDMGEYLLHIIPTNIVDACARNDMLQIIFFTCFFGVGVAHIGKDGETIVNMCRSIAETMFKVTHYVMKLAPIGIFAMISYTVGSFGVAMLIPLGKLILSLVGAAIIFLAILLTCASLITGINFLHVVTGVKEALLLAFSTASSEAALPIAMQRLEQLGVPKNIVTFVMPTGYSFNLDGSTLYSSLTVIFIAQIYGIELSLGEQLLMMLTLMLSTKGIAGVPGAGFIVVAATATAFGLPADGVAIVLGVDRILDMIRTFCNVFGNCVATVVVAHWEKDLTKESFNEAYQKNFNS</sequence>
<dbReference type="PANTHER" id="PTHR42865:SF7">
    <property type="entry name" value="PROTON_GLUTAMATE-ASPARTATE SYMPORTER"/>
    <property type="match status" value="1"/>
</dbReference>
<dbReference type="RefSeq" id="WP_091828763.1">
    <property type="nucleotide sequence ID" value="NZ_FNZK01000002.1"/>
</dbReference>
<comment type="subcellular location">
    <subcellularLocation>
        <location evidence="1">Cell membrane</location>
        <topology evidence="1">Multi-pass membrane protein</topology>
    </subcellularLocation>
</comment>
<organism evidence="9 10">
    <name type="scientific">Propionispira arboris</name>
    <dbReference type="NCBI Taxonomy" id="84035"/>
    <lineage>
        <taxon>Bacteria</taxon>
        <taxon>Bacillati</taxon>
        <taxon>Bacillota</taxon>
        <taxon>Negativicutes</taxon>
        <taxon>Selenomonadales</taxon>
        <taxon>Selenomonadaceae</taxon>
        <taxon>Propionispira</taxon>
    </lineage>
</organism>
<dbReference type="AlphaFoldDB" id="A0A1H6UQJ8"/>
<feature type="transmembrane region" description="Helical" evidence="8">
    <location>
        <begin position="306"/>
        <end position="325"/>
    </location>
</feature>
<keyword evidence="10" id="KW-1185">Reference proteome</keyword>
<dbReference type="Proteomes" id="UP000199662">
    <property type="component" value="Unassembled WGS sequence"/>
</dbReference>
<evidence type="ECO:0000256" key="4">
    <source>
        <dbReference type="ARBA" id="ARBA00022692"/>
    </source>
</evidence>
<dbReference type="PROSITE" id="PS00713">
    <property type="entry name" value="NA_DICARBOXYL_SYMP_1"/>
    <property type="match status" value="1"/>
</dbReference>
<dbReference type="Gene3D" id="1.10.3860.10">
    <property type="entry name" value="Sodium:dicarboxylate symporter"/>
    <property type="match status" value="1"/>
</dbReference>
<dbReference type="FunFam" id="1.10.3860.10:FF:000001">
    <property type="entry name" value="C4-dicarboxylate transport protein"/>
    <property type="match status" value="1"/>
</dbReference>
<evidence type="ECO:0000256" key="7">
    <source>
        <dbReference type="ARBA" id="ARBA00023136"/>
    </source>
</evidence>
<keyword evidence="3" id="KW-1003">Cell membrane</keyword>
<name>A0A1H6UQJ8_9FIRM</name>
<dbReference type="InterPro" id="IPR036458">
    <property type="entry name" value="Na:dicarbo_symporter_sf"/>
</dbReference>
<evidence type="ECO:0000256" key="5">
    <source>
        <dbReference type="ARBA" id="ARBA00022847"/>
    </source>
</evidence>
<keyword evidence="6 8" id="KW-1133">Transmembrane helix</keyword>
<evidence type="ECO:0000256" key="6">
    <source>
        <dbReference type="ARBA" id="ARBA00022989"/>
    </source>
</evidence>
<evidence type="ECO:0000256" key="8">
    <source>
        <dbReference type="SAM" id="Phobius"/>
    </source>
</evidence>
<accession>A0A1H6UQJ8</accession>
<evidence type="ECO:0000256" key="1">
    <source>
        <dbReference type="ARBA" id="ARBA00004651"/>
    </source>
</evidence>
<evidence type="ECO:0000313" key="9">
    <source>
        <dbReference type="EMBL" id="SEI94498.1"/>
    </source>
</evidence>
<dbReference type="EMBL" id="FNZK01000002">
    <property type="protein sequence ID" value="SEI94498.1"/>
    <property type="molecule type" value="Genomic_DNA"/>
</dbReference>
<feature type="transmembrane region" description="Helical" evidence="8">
    <location>
        <begin position="41"/>
        <end position="66"/>
    </location>
</feature>
<evidence type="ECO:0000256" key="3">
    <source>
        <dbReference type="ARBA" id="ARBA00022475"/>
    </source>
</evidence>
<keyword evidence="5" id="KW-0769">Symport</keyword>
<evidence type="ECO:0000256" key="2">
    <source>
        <dbReference type="ARBA" id="ARBA00022448"/>
    </source>
</evidence>
<reference evidence="9 10" key="1">
    <citation type="submission" date="2016-10" db="EMBL/GenBank/DDBJ databases">
        <authorList>
            <person name="de Groot N.N."/>
        </authorList>
    </citation>
    <scope>NUCLEOTIDE SEQUENCE [LARGE SCALE GENOMIC DNA]</scope>
    <source>
        <strain evidence="9 10">DSM 2179</strain>
    </source>
</reference>
<dbReference type="SUPFAM" id="SSF118215">
    <property type="entry name" value="Proton glutamate symport protein"/>
    <property type="match status" value="1"/>
</dbReference>
<feature type="transmembrane region" description="Helical" evidence="8">
    <location>
        <begin position="12"/>
        <end position="29"/>
    </location>
</feature>
<dbReference type="InterPro" id="IPR001991">
    <property type="entry name" value="Na-dicarboxylate_symporter"/>
</dbReference>
<feature type="transmembrane region" description="Helical" evidence="8">
    <location>
        <begin position="78"/>
        <end position="100"/>
    </location>
</feature>
<evidence type="ECO:0000313" key="10">
    <source>
        <dbReference type="Proteomes" id="UP000199662"/>
    </source>
</evidence>
<dbReference type="GO" id="GO:0006835">
    <property type="term" value="P:dicarboxylic acid transport"/>
    <property type="evidence" value="ECO:0007669"/>
    <property type="project" value="TreeGrafter"/>
</dbReference>
<dbReference type="GO" id="GO:0015293">
    <property type="term" value="F:symporter activity"/>
    <property type="evidence" value="ECO:0007669"/>
    <property type="project" value="UniProtKB-KW"/>
</dbReference>
<protein>
    <submittedName>
        <fullName evidence="9">Proton glutamate symport protein</fullName>
    </submittedName>
</protein>
<dbReference type="STRING" id="84035.SAMN05660742_10223"/>
<keyword evidence="4 8" id="KW-0812">Transmembrane</keyword>
<dbReference type="PROSITE" id="PS00714">
    <property type="entry name" value="NA_DICARBOXYL_SYMP_2"/>
    <property type="match status" value="1"/>
</dbReference>
<keyword evidence="7 8" id="KW-0472">Membrane</keyword>